<organism evidence="3 4">
    <name type="scientific">Paenibacillus xylanivorans</name>
    <dbReference type="NCBI Taxonomy" id="1705561"/>
    <lineage>
        <taxon>Bacteria</taxon>
        <taxon>Bacillati</taxon>
        <taxon>Bacillota</taxon>
        <taxon>Bacilli</taxon>
        <taxon>Bacillales</taxon>
        <taxon>Paenibacillaceae</taxon>
        <taxon>Paenibacillus</taxon>
    </lineage>
</organism>
<feature type="domain" description="DUF4183" evidence="2">
    <location>
        <begin position="62"/>
        <end position="124"/>
    </location>
</feature>
<dbReference type="PATRIC" id="fig|1705561.3.peg.6147"/>
<name>A0A0N0C2N9_9BACL</name>
<dbReference type="InterPro" id="IPR025237">
    <property type="entry name" value="DUF4183"/>
</dbReference>
<dbReference type="AlphaFoldDB" id="A0A0N0C2N9"/>
<gene>
    <name evidence="3" type="ORF">AMS66_29105</name>
</gene>
<dbReference type="EMBL" id="LITU01000082">
    <property type="protein sequence ID" value="KOY13167.1"/>
    <property type="molecule type" value="Genomic_DNA"/>
</dbReference>
<comment type="caution">
    <text evidence="3">The sequence shown here is derived from an EMBL/GenBank/DDBJ whole genome shotgun (WGS) entry which is preliminary data.</text>
</comment>
<sequence>MPGLPGAQGLVGPPGAQGPVGPPGEQGPPGSVPGIEIIPTVNRYFFFPDTDLDLSDPVTVPAGEFINDEGGSVTEFAGIGLTSFNNLYINGIVQPGNSYDVSHDMLFFPSQSGVLFAETPIILETIQLTAKITNG</sequence>
<dbReference type="Proteomes" id="UP000037688">
    <property type="component" value="Unassembled WGS sequence"/>
</dbReference>
<feature type="compositionally biased region" description="Low complexity" evidence="1">
    <location>
        <begin position="1"/>
        <end position="19"/>
    </location>
</feature>
<feature type="region of interest" description="Disordered" evidence="1">
    <location>
        <begin position="1"/>
        <end position="33"/>
    </location>
</feature>
<evidence type="ECO:0000313" key="3">
    <source>
        <dbReference type="EMBL" id="KOY13167.1"/>
    </source>
</evidence>
<protein>
    <recommendedName>
        <fullName evidence="2">DUF4183 domain-containing protein</fullName>
    </recommendedName>
</protein>
<proteinExistence type="predicted"/>
<reference evidence="3 4" key="1">
    <citation type="submission" date="2015-08" db="EMBL/GenBank/DDBJ databases">
        <title>Draft genome sequence of cellulolytic and xylanolytic Paenibacillus sp. A59, isolated from a decaying forest soil from Patagonia, Argentina.</title>
        <authorList>
            <person name="Ghio S."/>
            <person name="Caceres A.M."/>
            <person name="Talia P."/>
            <person name="Grasso D."/>
            <person name="Campos E."/>
        </authorList>
    </citation>
    <scope>NUCLEOTIDE SEQUENCE [LARGE SCALE GENOMIC DNA]</scope>
    <source>
        <strain evidence="3 4">A59</strain>
    </source>
</reference>
<accession>A0A0N0C2N9</accession>
<dbReference type="Pfam" id="PF13799">
    <property type="entry name" value="DUF4183"/>
    <property type="match status" value="1"/>
</dbReference>
<dbReference type="Gene3D" id="1.20.5.320">
    <property type="entry name" value="6-Phosphogluconate Dehydrogenase, domain 3"/>
    <property type="match status" value="1"/>
</dbReference>
<evidence type="ECO:0000256" key="1">
    <source>
        <dbReference type="SAM" id="MobiDB-lite"/>
    </source>
</evidence>
<evidence type="ECO:0000259" key="2">
    <source>
        <dbReference type="Pfam" id="PF13799"/>
    </source>
</evidence>
<keyword evidence="4" id="KW-1185">Reference proteome</keyword>
<evidence type="ECO:0000313" key="4">
    <source>
        <dbReference type="Proteomes" id="UP000037688"/>
    </source>
</evidence>